<dbReference type="InterPro" id="IPR002925">
    <property type="entry name" value="Dienelactn_hydro"/>
</dbReference>
<keyword evidence="1 6" id="KW-0378">Hydrolase</keyword>
<dbReference type="SUPFAM" id="SSF53474">
    <property type="entry name" value="alpha/beta-Hydrolases"/>
    <property type="match status" value="1"/>
</dbReference>
<evidence type="ECO:0000313" key="7">
    <source>
        <dbReference type="Proteomes" id="UP000194469"/>
    </source>
</evidence>
<evidence type="ECO:0000313" key="6">
    <source>
        <dbReference type="EMBL" id="SMQ76184.1"/>
    </source>
</evidence>
<dbReference type="RefSeq" id="WP_133058492.1">
    <property type="nucleotide sequence ID" value="NZ_FXWL01000002.1"/>
</dbReference>
<dbReference type="AlphaFoldDB" id="A0A1Y6FME0"/>
<keyword evidence="3" id="KW-0443">Lipid metabolism</keyword>
<evidence type="ECO:0000256" key="1">
    <source>
        <dbReference type="ARBA" id="ARBA00022801"/>
    </source>
</evidence>
<name>A0A1Y6FME0_9SPHN</name>
<dbReference type="InterPro" id="IPR029058">
    <property type="entry name" value="AB_hydrolase_fold"/>
</dbReference>
<feature type="chain" id="PRO_5011004437" evidence="4">
    <location>
        <begin position="32"/>
        <end position="338"/>
    </location>
</feature>
<feature type="domain" description="Dienelactone hydrolase" evidence="5">
    <location>
        <begin position="87"/>
        <end position="187"/>
    </location>
</feature>
<dbReference type="GeneID" id="303002460"/>
<evidence type="ECO:0000259" key="5">
    <source>
        <dbReference type="Pfam" id="PF01738"/>
    </source>
</evidence>
<reference evidence="7" key="1">
    <citation type="submission" date="2017-04" db="EMBL/GenBank/DDBJ databases">
        <authorList>
            <person name="Varghese N."/>
            <person name="Submissions S."/>
        </authorList>
    </citation>
    <scope>NUCLEOTIDE SEQUENCE [LARGE SCALE GENOMIC DNA]</scope>
    <source>
        <strain evidence="7">UI2</strain>
    </source>
</reference>
<evidence type="ECO:0000256" key="4">
    <source>
        <dbReference type="SAM" id="SignalP"/>
    </source>
</evidence>
<protein>
    <submittedName>
        <fullName evidence="6">Predicted dienelactone hydrolase</fullName>
    </submittedName>
</protein>
<gene>
    <name evidence="6" type="ORF">SAMN06295984_1629</name>
</gene>
<evidence type="ECO:0000256" key="3">
    <source>
        <dbReference type="ARBA" id="ARBA00023098"/>
    </source>
</evidence>
<dbReference type="GO" id="GO:0016042">
    <property type="term" value="P:lipid catabolic process"/>
    <property type="evidence" value="ECO:0007669"/>
    <property type="project" value="UniProtKB-KW"/>
</dbReference>
<dbReference type="PANTHER" id="PTHR10272">
    <property type="entry name" value="PLATELET-ACTIVATING FACTOR ACETYLHYDROLASE"/>
    <property type="match status" value="1"/>
</dbReference>
<organism evidence="6 7">
    <name type="scientific">Sphingopyxis terrae subsp. ummariensis</name>
    <dbReference type="NCBI Taxonomy" id="429001"/>
    <lineage>
        <taxon>Bacteria</taxon>
        <taxon>Pseudomonadati</taxon>
        <taxon>Pseudomonadota</taxon>
        <taxon>Alphaproteobacteria</taxon>
        <taxon>Sphingomonadales</taxon>
        <taxon>Sphingomonadaceae</taxon>
        <taxon>Sphingopyxis</taxon>
    </lineage>
</organism>
<dbReference type="Proteomes" id="UP000194469">
    <property type="component" value="Unassembled WGS sequence"/>
</dbReference>
<proteinExistence type="predicted"/>
<dbReference type="EMBL" id="FXWL01000002">
    <property type="protein sequence ID" value="SMQ76184.1"/>
    <property type="molecule type" value="Genomic_DNA"/>
</dbReference>
<accession>A0A1Y6FME0</accession>
<keyword evidence="4" id="KW-0732">Signal</keyword>
<keyword evidence="2" id="KW-0442">Lipid degradation</keyword>
<keyword evidence="7" id="KW-1185">Reference proteome</keyword>
<dbReference type="PIRSF" id="PIRSF031982">
    <property type="entry name" value="UCP031982_abhydr"/>
    <property type="match status" value="1"/>
</dbReference>
<evidence type="ECO:0000256" key="2">
    <source>
        <dbReference type="ARBA" id="ARBA00022963"/>
    </source>
</evidence>
<dbReference type="PANTHER" id="PTHR10272:SF0">
    <property type="entry name" value="PLATELET-ACTIVATING FACTOR ACETYLHYDROLASE"/>
    <property type="match status" value="1"/>
</dbReference>
<dbReference type="InterPro" id="IPR016986">
    <property type="entry name" value="UCP031982_abhydr"/>
</dbReference>
<dbReference type="GO" id="GO:0003847">
    <property type="term" value="F:1-alkyl-2-acetylglycerophosphocholine esterase activity"/>
    <property type="evidence" value="ECO:0007669"/>
    <property type="project" value="TreeGrafter"/>
</dbReference>
<sequence length="338" mass="35357">MDKRNKLFAPLLLAVAAPALIFAVMPSAAVAADPDYRVGFEHAAIPDPGHAPISAIIWYPTTAEARDAQLGPVAIKAAPGAPIAKPGLPMIVISHGTGAAAISHIDTAMALAEAGFIVVTPTHSGDNFQDESNVGKPAWFADRSRHVVRAVDFMTGDWRGASSVDKSKIGIFGFSAGAMTALIAIGGEPDPGRLAPHCAKQPEFACRLFPASDAAVETPSWSHDPRIAAAAIAAPGLGFLFGPDSLANVKAPVQLWAGSDDEIVPYASNTANVRALLPKSTEYRQVPGAGHLSFLAPCPDPSVMPAICTDKPGFNRMAFHTELNAALVSFFRKQLTAR</sequence>
<dbReference type="Pfam" id="PF01738">
    <property type="entry name" value="DLH"/>
    <property type="match status" value="1"/>
</dbReference>
<dbReference type="Gene3D" id="3.40.50.1820">
    <property type="entry name" value="alpha/beta hydrolase"/>
    <property type="match status" value="1"/>
</dbReference>
<feature type="signal peptide" evidence="4">
    <location>
        <begin position="1"/>
        <end position="31"/>
    </location>
</feature>